<name>A0ACB9KIB2_BAUVA</name>
<dbReference type="Proteomes" id="UP000828941">
    <property type="component" value="Chromosome 14"/>
</dbReference>
<evidence type="ECO:0000313" key="2">
    <source>
        <dbReference type="Proteomes" id="UP000828941"/>
    </source>
</evidence>
<accession>A0ACB9KIB2</accession>
<dbReference type="EMBL" id="CM039439">
    <property type="protein sequence ID" value="KAI4296919.1"/>
    <property type="molecule type" value="Genomic_DNA"/>
</dbReference>
<keyword evidence="2" id="KW-1185">Reference proteome</keyword>
<reference evidence="1 2" key="1">
    <citation type="journal article" date="2022" name="DNA Res.">
        <title>Chromosomal-level genome assembly of the orchid tree Bauhinia variegata (Leguminosae; Cercidoideae) supports the allotetraploid origin hypothesis of Bauhinia.</title>
        <authorList>
            <person name="Zhong Y."/>
            <person name="Chen Y."/>
            <person name="Zheng D."/>
            <person name="Pang J."/>
            <person name="Liu Y."/>
            <person name="Luo S."/>
            <person name="Meng S."/>
            <person name="Qian L."/>
            <person name="Wei D."/>
            <person name="Dai S."/>
            <person name="Zhou R."/>
        </authorList>
    </citation>
    <scope>NUCLEOTIDE SEQUENCE [LARGE SCALE GENOMIC DNA]</scope>
    <source>
        <strain evidence="1">BV-YZ2020</strain>
    </source>
</reference>
<gene>
    <name evidence="1" type="ORF">L6164_036836</name>
</gene>
<proteinExistence type="predicted"/>
<evidence type="ECO:0000313" key="1">
    <source>
        <dbReference type="EMBL" id="KAI4296919.1"/>
    </source>
</evidence>
<protein>
    <submittedName>
        <fullName evidence="1">Uncharacterized protein</fullName>
    </submittedName>
</protein>
<sequence>MVFCSYNSNFSSGSEISTLLNPNSETLYAANGVLRDGSPSSQSLVLDGEKGELVKSPAKIGKKEVSKEKALAALKSHSEAERRRRERINGHLDTLRRLVPCTEKMDKATLLAEVISQVKELKKNAMEASKGFLIPMDVDEVKVEPYKDAGDGSLSYMASVCCDYRPELLSDLRQALDALPLQLVRAEISTLGGRVKNVFVFSCCKRENVHVESCQLLADTVHKALSSVLDNAARSLEYSLRMSFPNKRRRLCFVETSASASCNIDLLVHADDGSLLL</sequence>
<comment type="caution">
    <text evidence="1">The sequence shown here is derived from an EMBL/GenBank/DDBJ whole genome shotgun (WGS) entry which is preliminary data.</text>
</comment>
<organism evidence="1 2">
    <name type="scientific">Bauhinia variegata</name>
    <name type="common">Purple orchid tree</name>
    <name type="synonym">Phanera variegata</name>
    <dbReference type="NCBI Taxonomy" id="167791"/>
    <lineage>
        <taxon>Eukaryota</taxon>
        <taxon>Viridiplantae</taxon>
        <taxon>Streptophyta</taxon>
        <taxon>Embryophyta</taxon>
        <taxon>Tracheophyta</taxon>
        <taxon>Spermatophyta</taxon>
        <taxon>Magnoliopsida</taxon>
        <taxon>eudicotyledons</taxon>
        <taxon>Gunneridae</taxon>
        <taxon>Pentapetalae</taxon>
        <taxon>rosids</taxon>
        <taxon>fabids</taxon>
        <taxon>Fabales</taxon>
        <taxon>Fabaceae</taxon>
        <taxon>Cercidoideae</taxon>
        <taxon>Cercideae</taxon>
        <taxon>Bauhiniinae</taxon>
        <taxon>Bauhinia</taxon>
    </lineage>
</organism>